<comment type="cofactor">
    <cofactor evidence="1">
        <name>Mg(2+)</name>
        <dbReference type="ChEBI" id="CHEBI:18420"/>
    </cofactor>
</comment>
<reference evidence="25" key="2">
    <citation type="submission" date="2020-09" db="EMBL/GenBank/DDBJ databases">
        <authorList>
            <person name="Sun Q."/>
            <person name="Kim S."/>
        </authorList>
    </citation>
    <scope>NUCLEOTIDE SEQUENCE</scope>
    <source>
        <strain evidence="25">KCTC 12988</strain>
    </source>
</reference>
<evidence type="ECO:0000256" key="18">
    <source>
        <dbReference type="ARBA" id="ARBA00047493"/>
    </source>
</evidence>
<organism evidence="25 26">
    <name type="scientific">Roseibacillus persicicus</name>
    <dbReference type="NCBI Taxonomy" id="454148"/>
    <lineage>
        <taxon>Bacteria</taxon>
        <taxon>Pseudomonadati</taxon>
        <taxon>Verrucomicrobiota</taxon>
        <taxon>Verrucomicrobiia</taxon>
        <taxon>Verrucomicrobiales</taxon>
        <taxon>Verrucomicrobiaceae</taxon>
        <taxon>Roseibacillus</taxon>
    </lineage>
</organism>
<keyword evidence="12 22" id="KW-0067">ATP-binding</keyword>
<protein>
    <recommendedName>
        <fullName evidence="8">Dihydrofolate synthase/folylpolyglutamate synthase</fullName>
        <ecNumber evidence="6">6.3.2.12</ecNumber>
        <ecNumber evidence="7">6.3.2.17</ecNumber>
    </recommendedName>
    <alternativeName>
        <fullName evidence="17">Folylpoly-gamma-glutamate synthetase-dihydrofolate synthetase</fullName>
    </alternativeName>
    <alternativeName>
        <fullName evidence="15">Folylpolyglutamate synthetase</fullName>
    </alternativeName>
    <alternativeName>
        <fullName evidence="16">Tetrahydrofolylpolyglutamate synthase</fullName>
    </alternativeName>
</protein>
<keyword evidence="13" id="KW-0460">Magnesium</keyword>
<comment type="catalytic activity">
    <reaction evidence="18">
        <text>(6S)-5,6,7,8-tetrahydrofolyl-(gamma-L-Glu)(n) + L-glutamate + ATP = (6S)-5,6,7,8-tetrahydrofolyl-(gamma-L-Glu)(n+1) + ADP + phosphate + H(+)</text>
        <dbReference type="Rhea" id="RHEA:10580"/>
        <dbReference type="Rhea" id="RHEA-COMP:14738"/>
        <dbReference type="Rhea" id="RHEA-COMP:14740"/>
        <dbReference type="ChEBI" id="CHEBI:15378"/>
        <dbReference type="ChEBI" id="CHEBI:29985"/>
        <dbReference type="ChEBI" id="CHEBI:30616"/>
        <dbReference type="ChEBI" id="CHEBI:43474"/>
        <dbReference type="ChEBI" id="CHEBI:141005"/>
        <dbReference type="ChEBI" id="CHEBI:456216"/>
        <dbReference type="EC" id="6.3.2.17"/>
    </reaction>
</comment>
<evidence type="ECO:0000256" key="15">
    <source>
        <dbReference type="ARBA" id="ARBA00030048"/>
    </source>
</evidence>
<keyword evidence="10" id="KW-0479">Metal-binding</keyword>
<feature type="domain" description="Mur ligase C-terminal" evidence="23">
    <location>
        <begin position="268"/>
        <end position="386"/>
    </location>
</feature>
<comment type="similarity">
    <text evidence="5 22">Belongs to the folylpolyglutamate synthase family.</text>
</comment>
<dbReference type="InterPro" id="IPR036565">
    <property type="entry name" value="Mur-like_cat_sf"/>
</dbReference>
<dbReference type="GO" id="GO:0046656">
    <property type="term" value="P:folic acid biosynthetic process"/>
    <property type="evidence" value="ECO:0007669"/>
    <property type="project" value="UniProtKB-KW"/>
</dbReference>
<dbReference type="GO" id="GO:0046872">
    <property type="term" value="F:metal ion binding"/>
    <property type="evidence" value="ECO:0007669"/>
    <property type="project" value="UniProtKB-KW"/>
</dbReference>
<evidence type="ECO:0000313" key="25">
    <source>
        <dbReference type="EMBL" id="GHC58655.1"/>
    </source>
</evidence>
<evidence type="ECO:0000256" key="12">
    <source>
        <dbReference type="ARBA" id="ARBA00022840"/>
    </source>
</evidence>
<reference evidence="25" key="1">
    <citation type="journal article" date="2014" name="Int. J. Syst. Evol. Microbiol.">
        <title>Complete genome sequence of Corynebacterium casei LMG S-19264T (=DSM 44701T), isolated from a smear-ripened cheese.</title>
        <authorList>
            <consortium name="US DOE Joint Genome Institute (JGI-PGF)"/>
            <person name="Walter F."/>
            <person name="Albersmeier A."/>
            <person name="Kalinowski J."/>
            <person name="Ruckert C."/>
        </authorList>
    </citation>
    <scope>NUCLEOTIDE SEQUENCE</scope>
    <source>
        <strain evidence="25">KCTC 12988</strain>
    </source>
</reference>
<accession>A0A918TRD1</accession>
<dbReference type="GO" id="GO:0004326">
    <property type="term" value="F:tetrahydrofolylpolyglutamate synthase activity"/>
    <property type="evidence" value="ECO:0007669"/>
    <property type="project" value="UniProtKB-EC"/>
</dbReference>
<evidence type="ECO:0000256" key="2">
    <source>
        <dbReference type="ARBA" id="ARBA00002714"/>
    </source>
</evidence>
<proteinExistence type="inferred from homology"/>
<dbReference type="RefSeq" id="WP_189570801.1">
    <property type="nucleotide sequence ID" value="NZ_BMXI01000011.1"/>
</dbReference>
<dbReference type="EC" id="6.3.2.17" evidence="7"/>
<dbReference type="InterPro" id="IPR001645">
    <property type="entry name" value="Folylpolyglutamate_synth"/>
</dbReference>
<evidence type="ECO:0000256" key="13">
    <source>
        <dbReference type="ARBA" id="ARBA00022842"/>
    </source>
</evidence>
<dbReference type="InterPro" id="IPR013221">
    <property type="entry name" value="Mur_ligase_cen"/>
</dbReference>
<comment type="function">
    <text evidence="2">Functions in two distinct reactions of the de novo folate biosynthetic pathway. Catalyzes the addition of a glutamate residue to dihydropteroate (7,8-dihydropteroate or H2Pte) to form dihydrofolate (7,8-dihydrofolate monoglutamate or H2Pte-Glu). Also catalyzes successive additions of L-glutamate to tetrahydrofolate or 10-formyltetrahydrofolate or 5,10-methylenetetrahydrofolate, leading to folylpolyglutamate derivatives.</text>
</comment>
<dbReference type="FunFam" id="3.40.1190.10:FF:000011">
    <property type="entry name" value="Folylpolyglutamate synthase/dihydrofolate synthase"/>
    <property type="match status" value="1"/>
</dbReference>
<dbReference type="PIRSF" id="PIRSF001563">
    <property type="entry name" value="Folylpolyglu_synth"/>
    <property type="match status" value="1"/>
</dbReference>
<dbReference type="NCBIfam" id="TIGR01499">
    <property type="entry name" value="folC"/>
    <property type="match status" value="1"/>
</dbReference>
<evidence type="ECO:0000256" key="7">
    <source>
        <dbReference type="ARBA" id="ARBA00013025"/>
    </source>
</evidence>
<dbReference type="InterPro" id="IPR004101">
    <property type="entry name" value="Mur_ligase_C"/>
</dbReference>
<evidence type="ECO:0000256" key="19">
    <source>
        <dbReference type="ARBA" id="ARBA00047808"/>
    </source>
</evidence>
<keyword evidence="26" id="KW-1185">Reference proteome</keyword>
<evidence type="ECO:0000256" key="16">
    <source>
        <dbReference type="ARBA" id="ARBA00030592"/>
    </source>
</evidence>
<dbReference type="AlphaFoldDB" id="A0A918TRD1"/>
<keyword evidence="9 22" id="KW-0436">Ligase</keyword>
<dbReference type="GO" id="GO:0005524">
    <property type="term" value="F:ATP binding"/>
    <property type="evidence" value="ECO:0007669"/>
    <property type="project" value="UniProtKB-KW"/>
</dbReference>
<dbReference type="InterPro" id="IPR018109">
    <property type="entry name" value="Folylpolyglutamate_synth_CS"/>
</dbReference>
<evidence type="ECO:0000313" key="26">
    <source>
        <dbReference type="Proteomes" id="UP000644507"/>
    </source>
</evidence>
<evidence type="ECO:0000256" key="14">
    <source>
        <dbReference type="ARBA" id="ARBA00022909"/>
    </source>
</evidence>
<evidence type="ECO:0000256" key="11">
    <source>
        <dbReference type="ARBA" id="ARBA00022741"/>
    </source>
</evidence>
<evidence type="ECO:0000256" key="17">
    <source>
        <dbReference type="ARBA" id="ARBA00032510"/>
    </source>
</evidence>
<dbReference type="GO" id="GO:0008841">
    <property type="term" value="F:dihydrofolate synthase activity"/>
    <property type="evidence" value="ECO:0007669"/>
    <property type="project" value="UniProtKB-EC"/>
</dbReference>
<evidence type="ECO:0000256" key="8">
    <source>
        <dbReference type="ARBA" id="ARBA00019357"/>
    </source>
</evidence>
<evidence type="ECO:0000259" key="24">
    <source>
        <dbReference type="Pfam" id="PF08245"/>
    </source>
</evidence>
<dbReference type="Pfam" id="PF02875">
    <property type="entry name" value="Mur_ligase_C"/>
    <property type="match status" value="1"/>
</dbReference>
<dbReference type="GO" id="GO:0005737">
    <property type="term" value="C:cytoplasm"/>
    <property type="evidence" value="ECO:0007669"/>
    <property type="project" value="TreeGrafter"/>
</dbReference>
<evidence type="ECO:0000256" key="1">
    <source>
        <dbReference type="ARBA" id="ARBA00001946"/>
    </source>
</evidence>
<comment type="pathway">
    <text evidence="4">Cofactor biosynthesis; tetrahydrofolylpolyglutamate biosynthesis.</text>
</comment>
<dbReference type="PANTHER" id="PTHR11136:SF0">
    <property type="entry name" value="DIHYDROFOLATE SYNTHETASE-RELATED"/>
    <property type="match status" value="1"/>
</dbReference>
<evidence type="ECO:0000256" key="5">
    <source>
        <dbReference type="ARBA" id="ARBA00008276"/>
    </source>
</evidence>
<evidence type="ECO:0000256" key="10">
    <source>
        <dbReference type="ARBA" id="ARBA00022723"/>
    </source>
</evidence>
<dbReference type="InterPro" id="IPR036615">
    <property type="entry name" value="Mur_ligase_C_dom_sf"/>
</dbReference>
<feature type="domain" description="Mur ligase central" evidence="24">
    <location>
        <begin position="45"/>
        <end position="208"/>
    </location>
</feature>
<name>A0A918TRD1_9BACT</name>
<dbReference type="SUPFAM" id="SSF53244">
    <property type="entry name" value="MurD-like peptide ligases, peptide-binding domain"/>
    <property type="match status" value="1"/>
</dbReference>
<dbReference type="PROSITE" id="PS01012">
    <property type="entry name" value="FOLYLPOLYGLU_SYNT_2"/>
    <property type="match status" value="1"/>
</dbReference>
<evidence type="ECO:0000256" key="22">
    <source>
        <dbReference type="PIRNR" id="PIRNR001563"/>
    </source>
</evidence>
<evidence type="ECO:0000256" key="21">
    <source>
        <dbReference type="ARBA" id="ARBA00049161"/>
    </source>
</evidence>
<evidence type="ECO:0000256" key="4">
    <source>
        <dbReference type="ARBA" id="ARBA00005150"/>
    </source>
</evidence>
<dbReference type="Proteomes" id="UP000644507">
    <property type="component" value="Unassembled WGS sequence"/>
</dbReference>
<dbReference type="EMBL" id="BMXI01000011">
    <property type="protein sequence ID" value="GHC58655.1"/>
    <property type="molecule type" value="Genomic_DNA"/>
</dbReference>
<comment type="catalytic activity">
    <reaction evidence="21">
        <text>7,8-dihydropteroate + L-glutamate + ATP = 7,8-dihydrofolate + ADP + phosphate + H(+)</text>
        <dbReference type="Rhea" id="RHEA:23584"/>
        <dbReference type="ChEBI" id="CHEBI:15378"/>
        <dbReference type="ChEBI" id="CHEBI:17839"/>
        <dbReference type="ChEBI" id="CHEBI:29985"/>
        <dbReference type="ChEBI" id="CHEBI:30616"/>
        <dbReference type="ChEBI" id="CHEBI:43474"/>
        <dbReference type="ChEBI" id="CHEBI:57451"/>
        <dbReference type="ChEBI" id="CHEBI:456216"/>
        <dbReference type="EC" id="6.3.2.12"/>
    </reaction>
</comment>
<gene>
    <name evidence="25" type="primary">folC</name>
    <name evidence="25" type="ORF">GCM10007100_27110</name>
</gene>
<sequence length="407" mass="44672">MNYSEAISWLYSTQTFGIKLGLENPTRLLREYLAFPRHTTKVIQVAGTNGKGSTCAFIDSLARATGSRTGLFTSPHLVSYRERIQVSGQQMPEETIAKGLSELRELVKDWEHHPTFFELTLALAMRYFYEQECELIVLEVGMGGRFDATTVVPSDVAVLTPVDLDHQQWLGDTLTAIAGEKSAIFREGKPAISAPQAPEAARVIEQTANQTRSPLTWISEPLRGYPLGLLGEHQASNAAVALEALYAAGFEMNYDVVLSGLSKATHPGRFEIISPNEDQSIILDIAHNPHATRSLVASLRKHFPKQKPALIFGAAGSKEIDPMLEMLEEVAGEIHFTPINSPRSTQTDTLFEHTPEQGKERCRQHSNVKAALLACEKAPLVLVTGSAFLVGETKALLEESEHLASSQ</sequence>
<dbReference type="Gene3D" id="3.90.190.20">
    <property type="entry name" value="Mur ligase, C-terminal domain"/>
    <property type="match status" value="1"/>
</dbReference>
<evidence type="ECO:0000256" key="20">
    <source>
        <dbReference type="ARBA" id="ARBA00049035"/>
    </source>
</evidence>
<comment type="catalytic activity">
    <reaction evidence="20">
        <text>(6R)-5,10-methylenetetrahydrofolyl-(gamma-L-Glu)(n) + L-glutamate + ATP = (6R)-5,10-methylenetetrahydrofolyl-(gamma-L-Glu)(n+1) + ADP + phosphate + H(+)</text>
        <dbReference type="Rhea" id="RHEA:51912"/>
        <dbReference type="Rhea" id="RHEA-COMP:13257"/>
        <dbReference type="Rhea" id="RHEA-COMP:13258"/>
        <dbReference type="ChEBI" id="CHEBI:15378"/>
        <dbReference type="ChEBI" id="CHEBI:29985"/>
        <dbReference type="ChEBI" id="CHEBI:30616"/>
        <dbReference type="ChEBI" id="CHEBI:43474"/>
        <dbReference type="ChEBI" id="CHEBI:136572"/>
        <dbReference type="ChEBI" id="CHEBI:456216"/>
        <dbReference type="EC" id="6.3.2.17"/>
    </reaction>
</comment>
<evidence type="ECO:0000256" key="9">
    <source>
        <dbReference type="ARBA" id="ARBA00022598"/>
    </source>
</evidence>
<dbReference type="Gene3D" id="3.40.1190.10">
    <property type="entry name" value="Mur-like, catalytic domain"/>
    <property type="match status" value="1"/>
</dbReference>
<comment type="catalytic activity">
    <reaction evidence="19">
        <text>10-formyltetrahydrofolyl-(gamma-L-Glu)(n) + L-glutamate + ATP = 10-formyltetrahydrofolyl-(gamma-L-Glu)(n+1) + ADP + phosphate + H(+)</text>
        <dbReference type="Rhea" id="RHEA:51904"/>
        <dbReference type="Rhea" id="RHEA-COMP:13088"/>
        <dbReference type="Rhea" id="RHEA-COMP:14300"/>
        <dbReference type="ChEBI" id="CHEBI:15378"/>
        <dbReference type="ChEBI" id="CHEBI:29985"/>
        <dbReference type="ChEBI" id="CHEBI:30616"/>
        <dbReference type="ChEBI" id="CHEBI:43474"/>
        <dbReference type="ChEBI" id="CHEBI:134413"/>
        <dbReference type="ChEBI" id="CHEBI:456216"/>
        <dbReference type="EC" id="6.3.2.17"/>
    </reaction>
</comment>
<evidence type="ECO:0000256" key="6">
    <source>
        <dbReference type="ARBA" id="ARBA00013023"/>
    </source>
</evidence>
<evidence type="ECO:0000259" key="23">
    <source>
        <dbReference type="Pfam" id="PF02875"/>
    </source>
</evidence>
<comment type="caution">
    <text evidence="25">The sequence shown here is derived from an EMBL/GenBank/DDBJ whole genome shotgun (WGS) entry which is preliminary data.</text>
</comment>
<keyword evidence="14" id="KW-0289">Folate biosynthesis</keyword>
<dbReference type="PANTHER" id="PTHR11136">
    <property type="entry name" value="FOLYLPOLYGLUTAMATE SYNTHASE-RELATED"/>
    <property type="match status" value="1"/>
</dbReference>
<dbReference type="SUPFAM" id="SSF53623">
    <property type="entry name" value="MurD-like peptide ligases, catalytic domain"/>
    <property type="match status" value="1"/>
</dbReference>
<keyword evidence="11 22" id="KW-0547">Nucleotide-binding</keyword>
<comment type="pathway">
    <text evidence="3">Cofactor biosynthesis; tetrahydrofolate biosynthesis; 7,8-dihydrofolate from 2-amino-4-hydroxy-6-hydroxymethyl-7,8-dihydropteridine diphosphate and 4-aminobenzoate: step 2/2.</text>
</comment>
<dbReference type="Pfam" id="PF08245">
    <property type="entry name" value="Mur_ligase_M"/>
    <property type="match status" value="1"/>
</dbReference>
<evidence type="ECO:0000256" key="3">
    <source>
        <dbReference type="ARBA" id="ARBA00004799"/>
    </source>
</evidence>
<dbReference type="EC" id="6.3.2.12" evidence="6"/>